<feature type="domain" description="Amidohydrolase-related" evidence="2">
    <location>
        <begin position="20"/>
        <end position="261"/>
    </location>
</feature>
<dbReference type="RefSeq" id="WP_185802219.1">
    <property type="nucleotide sequence ID" value="NZ_JACJVJ010000003.1"/>
</dbReference>
<dbReference type="Pfam" id="PF04909">
    <property type="entry name" value="Amidohydro_2"/>
    <property type="match status" value="1"/>
</dbReference>
<dbReference type="PANTHER" id="PTHR21240">
    <property type="entry name" value="2-AMINO-3-CARBOXYLMUCONATE-6-SEMIALDEHYDE DECARBOXYLASE"/>
    <property type="match status" value="1"/>
</dbReference>
<gene>
    <name evidence="3" type="ORF">H6P80_14905</name>
</gene>
<dbReference type="InterPro" id="IPR032466">
    <property type="entry name" value="Metal_Hydrolase"/>
</dbReference>
<keyword evidence="4" id="KW-1185">Reference proteome</keyword>
<accession>A0A842I269</accession>
<dbReference type="InterPro" id="IPR032465">
    <property type="entry name" value="ACMSD"/>
</dbReference>
<evidence type="ECO:0000313" key="4">
    <source>
        <dbReference type="Proteomes" id="UP000564378"/>
    </source>
</evidence>
<sequence length="261" mass="27296">MIVDSHCHVSTRWYEPVDTLLFEMDRCGVDKAVLIQLLGSFDNSDMADARRNHPGRFAFVAALPPEQADAAAVKRAAGEGAAGLRLRASSSSPGEDPDALWAAAEEAKLAVSCVGPAESFVDGRIAGFAESFPGLPIVLEHLGGLARPDVGDRGAMVDPVLGLAAYPNIFIKMPGLGQLAPRVSLDGEGVPLDLEGVAGLLESAVAAFGPSRIMWGSDFPPVASREGYGHALAWPRELLHSLDDEALGAIFGGTAARIFGL</sequence>
<dbReference type="Gene3D" id="3.20.20.140">
    <property type="entry name" value="Metal-dependent hydrolases"/>
    <property type="match status" value="1"/>
</dbReference>
<comment type="caution">
    <text evidence="3">The sequence shown here is derived from an EMBL/GenBank/DDBJ whole genome shotgun (WGS) entry which is preliminary data.</text>
</comment>
<dbReference type="Proteomes" id="UP000564378">
    <property type="component" value="Unassembled WGS sequence"/>
</dbReference>
<dbReference type="EMBL" id="JACJVJ010000003">
    <property type="protein sequence ID" value="MBC2778911.1"/>
    <property type="molecule type" value="Genomic_DNA"/>
</dbReference>
<proteinExistence type="predicted"/>
<dbReference type="InterPro" id="IPR006680">
    <property type="entry name" value="Amidohydro-rel"/>
</dbReference>
<dbReference type="GO" id="GO:0016787">
    <property type="term" value="F:hydrolase activity"/>
    <property type="evidence" value="ECO:0007669"/>
    <property type="project" value="UniProtKB-KW"/>
</dbReference>
<protein>
    <submittedName>
        <fullName evidence="3">Amidohydrolase</fullName>
    </submittedName>
</protein>
<reference evidence="3 4" key="1">
    <citation type="submission" date="2020-08" db="EMBL/GenBank/DDBJ databases">
        <title>Draft genome sequence of Parasphingopyxis sp. GrpM-11.</title>
        <authorList>
            <person name="Oh J."/>
            <person name="Roh D.-H."/>
        </authorList>
    </citation>
    <scope>NUCLEOTIDE SEQUENCE [LARGE SCALE GENOMIC DNA]</scope>
    <source>
        <strain evidence="3 4">GrpM-11</strain>
    </source>
</reference>
<dbReference type="GO" id="GO:0016831">
    <property type="term" value="F:carboxy-lyase activity"/>
    <property type="evidence" value="ECO:0007669"/>
    <property type="project" value="InterPro"/>
</dbReference>
<name>A0A842I269_9SPHN</name>
<evidence type="ECO:0000256" key="1">
    <source>
        <dbReference type="ARBA" id="ARBA00023239"/>
    </source>
</evidence>
<evidence type="ECO:0000259" key="2">
    <source>
        <dbReference type="Pfam" id="PF04909"/>
    </source>
</evidence>
<keyword evidence="3" id="KW-0378">Hydrolase</keyword>
<evidence type="ECO:0000313" key="3">
    <source>
        <dbReference type="EMBL" id="MBC2778911.1"/>
    </source>
</evidence>
<organism evidence="3 4">
    <name type="scientific">Parasphingopyxis marina</name>
    <dbReference type="NCBI Taxonomy" id="2761622"/>
    <lineage>
        <taxon>Bacteria</taxon>
        <taxon>Pseudomonadati</taxon>
        <taxon>Pseudomonadota</taxon>
        <taxon>Alphaproteobacteria</taxon>
        <taxon>Sphingomonadales</taxon>
        <taxon>Sphingomonadaceae</taxon>
        <taxon>Parasphingopyxis</taxon>
    </lineage>
</organism>
<dbReference type="AlphaFoldDB" id="A0A842I269"/>
<dbReference type="SUPFAM" id="SSF51556">
    <property type="entry name" value="Metallo-dependent hydrolases"/>
    <property type="match status" value="1"/>
</dbReference>
<keyword evidence="1" id="KW-0456">Lyase</keyword>